<dbReference type="InterPro" id="IPR029045">
    <property type="entry name" value="ClpP/crotonase-like_dom_sf"/>
</dbReference>
<dbReference type="PROSITE" id="PS50989">
    <property type="entry name" value="COA_CT_CTER"/>
    <property type="match status" value="1"/>
</dbReference>
<dbReference type="InterPro" id="IPR011763">
    <property type="entry name" value="COA_CT_C"/>
</dbReference>
<evidence type="ECO:0000259" key="1">
    <source>
        <dbReference type="PROSITE" id="PS50989"/>
    </source>
</evidence>
<dbReference type="GO" id="GO:0016874">
    <property type="term" value="F:ligase activity"/>
    <property type="evidence" value="ECO:0007669"/>
    <property type="project" value="InterPro"/>
</dbReference>
<name>A0A5S9P9F9_9HYPH</name>
<accession>A0A5S9P9F9</accession>
<dbReference type="RefSeq" id="WP_159599256.1">
    <property type="nucleotide sequence ID" value="NZ_CACSAS010000001.1"/>
</dbReference>
<dbReference type="NCBIfam" id="TIGR03134">
    <property type="entry name" value="malonate_gamma"/>
    <property type="match status" value="1"/>
</dbReference>
<reference evidence="2 3" key="1">
    <citation type="submission" date="2019-12" db="EMBL/GenBank/DDBJ databases">
        <authorList>
            <person name="Reyes-Prieto M."/>
        </authorList>
    </citation>
    <scope>NUCLEOTIDE SEQUENCE [LARGE SCALE GENOMIC DNA]</scope>
    <source>
        <strain evidence="2">HF14-78462</strain>
    </source>
</reference>
<dbReference type="InterPro" id="IPR009648">
    <property type="entry name" value="Malonate_gamma"/>
</dbReference>
<evidence type="ECO:0000313" key="2">
    <source>
        <dbReference type="EMBL" id="CAA0100340.1"/>
    </source>
</evidence>
<proteinExistence type="predicted"/>
<organism evidence="2 3">
    <name type="scientific">Starkeya nomas</name>
    <dbReference type="NCBI Taxonomy" id="2666134"/>
    <lineage>
        <taxon>Bacteria</taxon>
        <taxon>Pseudomonadati</taxon>
        <taxon>Pseudomonadota</taxon>
        <taxon>Alphaproteobacteria</taxon>
        <taxon>Hyphomicrobiales</taxon>
        <taxon>Xanthobacteraceae</taxon>
        <taxon>Starkeya</taxon>
    </lineage>
</organism>
<dbReference type="SUPFAM" id="SSF52096">
    <property type="entry name" value="ClpP/crotonase"/>
    <property type="match status" value="1"/>
</dbReference>
<gene>
    <name evidence="2" type="ORF">STARVERO_02600</name>
</gene>
<dbReference type="Pfam" id="PF06833">
    <property type="entry name" value="MdcE"/>
    <property type="match status" value="1"/>
</dbReference>
<dbReference type="AlphaFoldDB" id="A0A5S9P9F9"/>
<protein>
    <recommendedName>
        <fullName evidence="1">CoA carboxyltransferase C-terminal domain-containing protein</fullName>
    </recommendedName>
</protein>
<keyword evidence="3" id="KW-1185">Reference proteome</keyword>
<dbReference type="GO" id="GO:0005975">
    <property type="term" value="P:carbohydrate metabolic process"/>
    <property type="evidence" value="ECO:0007669"/>
    <property type="project" value="InterPro"/>
</dbReference>
<dbReference type="EMBL" id="CACSAS010000001">
    <property type="protein sequence ID" value="CAA0100340.1"/>
    <property type="molecule type" value="Genomic_DNA"/>
</dbReference>
<dbReference type="Proteomes" id="UP000433050">
    <property type="component" value="Unassembled WGS sequence"/>
</dbReference>
<sequence length="268" mass="27990">MSDSVSLRGRRWFEALAGDAPLLPGGPASVLAADVPLGGEAVRAIAVVPDPHNRFPRARSGEIGLDEGWAIAARVREAAAVPGRPVLAIVDVPSQAYGRTEELLGLHLACAAAVDAYASARLDGHPVVALVVGNALSGAFLAHGYQANRVLALDDPGVSIHAMGKAAAARVTRRSVADLERLGETILPLAYDVRSFARLGLLHELISGVDADTPTAADVARVRGRLAAAIADARSGPPDLAGRLASEDARRNRAASIRVREQLAREWN</sequence>
<dbReference type="Gene3D" id="3.90.226.10">
    <property type="entry name" value="2-enoyl-CoA Hydratase, Chain A, domain 1"/>
    <property type="match status" value="1"/>
</dbReference>
<feature type="domain" description="CoA carboxyltransferase C-terminal" evidence="1">
    <location>
        <begin position="1"/>
        <end position="232"/>
    </location>
</feature>
<evidence type="ECO:0000313" key="3">
    <source>
        <dbReference type="Proteomes" id="UP000433050"/>
    </source>
</evidence>